<feature type="compositionally biased region" description="Polar residues" evidence="2">
    <location>
        <begin position="637"/>
        <end position="646"/>
    </location>
</feature>
<organism evidence="3 4">
    <name type="scientific">Oedothorax gibbosus</name>
    <dbReference type="NCBI Taxonomy" id="931172"/>
    <lineage>
        <taxon>Eukaryota</taxon>
        <taxon>Metazoa</taxon>
        <taxon>Ecdysozoa</taxon>
        <taxon>Arthropoda</taxon>
        <taxon>Chelicerata</taxon>
        <taxon>Arachnida</taxon>
        <taxon>Araneae</taxon>
        <taxon>Araneomorphae</taxon>
        <taxon>Entelegynae</taxon>
        <taxon>Araneoidea</taxon>
        <taxon>Linyphiidae</taxon>
        <taxon>Erigoninae</taxon>
        <taxon>Oedothorax</taxon>
    </lineage>
</organism>
<feature type="compositionally biased region" description="Low complexity" evidence="2">
    <location>
        <begin position="1530"/>
        <end position="1545"/>
    </location>
</feature>
<feature type="region of interest" description="Disordered" evidence="2">
    <location>
        <begin position="1629"/>
        <end position="1706"/>
    </location>
</feature>
<feature type="compositionally biased region" description="Basic residues" evidence="2">
    <location>
        <begin position="577"/>
        <end position="589"/>
    </location>
</feature>
<feature type="region of interest" description="Disordered" evidence="2">
    <location>
        <begin position="1389"/>
        <end position="1488"/>
    </location>
</feature>
<feature type="compositionally biased region" description="Basic residues" evidence="2">
    <location>
        <begin position="1136"/>
        <end position="1146"/>
    </location>
</feature>
<feature type="compositionally biased region" description="Basic and acidic residues" evidence="2">
    <location>
        <begin position="1119"/>
        <end position="1128"/>
    </location>
</feature>
<feature type="region of interest" description="Disordered" evidence="2">
    <location>
        <begin position="1071"/>
        <end position="1102"/>
    </location>
</feature>
<feature type="compositionally biased region" description="Polar residues" evidence="2">
    <location>
        <begin position="1560"/>
        <end position="1572"/>
    </location>
</feature>
<feature type="compositionally biased region" description="Basic and acidic residues" evidence="2">
    <location>
        <begin position="1283"/>
        <end position="1299"/>
    </location>
</feature>
<dbReference type="Proteomes" id="UP000827092">
    <property type="component" value="Unassembled WGS sequence"/>
</dbReference>
<dbReference type="EMBL" id="JAFNEN010000054">
    <property type="protein sequence ID" value="KAG8197464.1"/>
    <property type="molecule type" value="Genomic_DNA"/>
</dbReference>
<proteinExistence type="inferred from homology"/>
<feature type="region of interest" description="Disordered" evidence="2">
    <location>
        <begin position="1"/>
        <end position="37"/>
    </location>
</feature>
<sequence length="1754" mass="194693">MASAEMITDDNEKKKSDQKNSDTFYPNSGQEKKNSSVLQNVVLSPHGHLKKRTEHCFRNLPGLPPPPEDHRCNGNVNVCCIVPSSDSAKNLSSTNSKLMNGVTDNNEQISFLINCQNDNLKSENTFTPYLVEPNHTSKVVSVQSVDDKHKYDHVQEKEIKSGKSPLKPMKHLTDKNEKNPERQRENMSVHHTKKKKHKEKNKEHGSSHREKHQFKHRDGSKEKRSEKSSHKHKEPNSVSKKLSVSNDKKFKSVFKSTSKSPHKSASKESDVSLNEEIEIITKELVGKVHDLCSESSNVNRISSDNIFIKSEVKTENLRHLPSSESSISNDFDKSSKKRKHDVVQYNGGNHINLDLLPCSKKLKFDCSGSNSHFDQSASLKEIKAPQPSFISNSLPNHLKDEAINEIKPDLNTNQECLFPSELAVSSDKLCSKPETIVDDAKLSVPQVQNNANGIAHCDIPRDSKESEPMNSECPADASNITSSPCENGPVSSNFNIKSAVCEVMSSLKSETKEESFQSFVTNSALSSVKHDSEVSSLRHGSLTLQKSEKDSKSRPYSSESSIAKHSFHKTQVESHSHKIKTHSDKHHAKERHDSQSKDKTKKHTSSSSDVSRRDCKSDIKTSEDKKSKVSRDERPSTKTVTSSSAGHQKDECRHGSKSDTGQSRGLCLRCRQKLTKHRNVSIQCKRDRHDKLQEKIGVSQRIPRLPQGMDMRHLKYGKYIRLEVYPNGGAALLHLYWDEICHMHRKELRCLAEEFLKETFLEEPYGVARYVMGIVHNAAEYLPDLLEHFADRYPNLVVKTGPLGRQSDIETTTMAKYCDQVHAHYSQGTFRTGPLHQISLVGTVHEEVGGYFPDFLQILEENPFLQLTVPWGPLSVVHMDPQESNDGPILWVRPGEQLVPTADLPKSPCKRKRGGLNELRKLQYLPRSTEPREMMFEDRTKCHADHVGQGFDRLTTAAVGVLKAVHCGQEYASNRITKDVVAFHAGDFNELVEKLQLDLHEPPVSQCVQWVEDAKLNQLHRDGIRYARIQLCDNDIYFLPRNIIHQFRTVSSVTSVAWHVRLAQYYKHGEGISTPPKEKMADELPDQSEKIGNDSGNSNASPEKIYQEASVKLEVTDGADSRKSRQEDIGIGTLSPKKKASAVKVHKTSDSNKVLKRSKNGTVKGHIDGRKLMSSNKISRVDVVKNGFIKKEPGSPSKVNKVNEIKDSKRERDNSTPVKNTSIKKERDTDSVPKVDKNGEDLIKKETSLTPKEGLTPLKAHKPEVFKENSIKKELTLTPSKHGKIESPKVHSVKKEHSSGMHKNNFMKDISIKKEADGKANVVTSKKTKISLTKKYFIKKENDSLSNSLNNDNNVTVKDSAIKVVNDPITPKKSNPSHHKECNKTITVQEEITTSSQIPTKPKHSKTHKETKPGKEKSEKIKEKKNGILKLSKTPKGSSEDKDHLRALKKQKRKHSSLSEHRPKKAKTLSSSADSATNSSSGASTSTVSTISTSLSFNISEQTTKEHVKTATTNFSPTCGSSEISAPVAASTANSSTETNSSVSSFLKAPDQTTKEHVKTATTNSSASRLGSSSEIISLPVDTALTSKCLSSNTSATNGTSDTHSSLNAPSANISSFSVPCTASSPLSTPSATDFSLSTPSETNSSVSTPSKTNSPLSAPSETKTFSNYLPASSSKLSSSLSADKNISKSKSLGEHRSKSRHHRHSREGLIDIESAVVDCVACLVNTVRDLQISKRKLKKPTDRSHPRIQGQAP</sequence>
<gene>
    <name evidence="3" type="ORF">JTE90_007209</name>
</gene>
<feature type="compositionally biased region" description="Basic and acidic residues" evidence="2">
    <location>
        <begin position="1408"/>
        <end position="1426"/>
    </location>
</feature>
<feature type="compositionally biased region" description="Basic and acidic residues" evidence="2">
    <location>
        <begin position="1223"/>
        <end position="1247"/>
    </location>
</feature>
<feature type="compositionally biased region" description="Polar residues" evidence="2">
    <location>
        <begin position="21"/>
        <end position="37"/>
    </location>
</feature>
<feature type="region of interest" description="Disordered" evidence="2">
    <location>
        <begin position="1530"/>
        <end position="1572"/>
    </location>
</feature>
<feature type="region of interest" description="Disordered" evidence="2">
    <location>
        <begin position="458"/>
        <end position="481"/>
    </location>
</feature>
<feature type="compositionally biased region" description="Basic and acidic residues" evidence="2">
    <location>
        <begin position="1076"/>
        <end position="1092"/>
    </location>
</feature>
<dbReference type="GO" id="GO:0005634">
    <property type="term" value="C:nucleus"/>
    <property type="evidence" value="ECO:0007669"/>
    <property type="project" value="InterPro"/>
</dbReference>
<feature type="compositionally biased region" description="Polar residues" evidence="2">
    <location>
        <begin position="1634"/>
        <end position="1672"/>
    </location>
</feature>
<feature type="compositionally biased region" description="Basic and acidic residues" evidence="2">
    <location>
        <begin position="610"/>
        <end position="636"/>
    </location>
</feature>
<name>A0AAV6VLJ8_9ARAC</name>
<feature type="compositionally biased region" description="Low complexity" evidence="2">
    <location>
        <begin position="1470"/>
        <end position="1488"/>
    </location>
</feature>
<comment type="similarity">
    <text evidence="1">Belongs to the round spermatid basic protein 1 family.</text>
</comment>
<feature type="compositionally biased region" description="Basic and acidic residues" evidence="2">
    <location>
        <begin position="1261"/>
        <end position="1275"/>
    </location>
</feature>
<feature type="compositionally biased region" description="Basic and acidic residues" evidence="2">
    <location>
        <begin position="10"/>
        <end position="20"/>
    </location>
</feature>
<evidence type="ECO:0000313" key="3">
    <source>
        <dbReference type="EMBL" id="KAG8197464.1"/>
    </source>
</evidence>
<comment type="caution">
    <text evidence="3">The sequence shown here is derived from an EMBL/GenBank/DDBJ whole genome shotgun (WGS) entry which is preliminary data.</text>
</comment>
<feature type="compositionally biased region" description="Basic and acidic residues" evidence="2">
    <location>
        <begin position="1201"/>
        <end position="1214"/>
    </location>
</feature>
<dbReference type="InterPro" id="IPR026306">
    <property type="entry name" value="RSBN1/Dpy-2/CEP530"/>
</dbReference>
<reference evidence="3 4" key="1">
    <citation type="journal article" date="2022" name="Nat. Ecol. Evol.">
        <title>A masculinizing supergene underlies an exaggerated male reproductive morph in a spider.</title>
        <authorList>
            <person name="Hendrickx F."/>
            <person name="De Corte Z."/>
            <person name="Sonet G."/>
            <person name="Van Belleghem S.M."/>
            <person name="Kostlbacher S."/>
            <person name="Vangestel C."/>
        </authorList>
    </citation>
    <scope>NUCLEOTIDE SEQUENCE [LARGE SCALE GENOMIC DNA]</scope>
    <source>
        <strain evidence="3">W744_W776</strain>
    </source>
</reference>
<evidence type="ECO:0000313" key="4">
    <source>
        <dbReference type="Proteomes" id="UP000827092"/>
    </source>
</evidence>
<feature type="compositionally biased region" description="Basic and acidic residues" evidence="2">
    <location>
        <begin position="216"/>
        <end position="228"/>
    </location>
</feature>
<feature type="compositionally biased region" description="Polar residues" evidence="2">
    <location>
        <begin position="236"/>
        <end position="245"/>
    </location>
</feature>
<evidence type="ECO:0000256" key="1">
    <source>
        <dbReference type="ARBA" id="ARBA00010560"/>
    </source>
</evidence>
<feature type="compositionally biased region" description="Basic and acidic residues" evidence="2">
    <location>
        <begin position="647"/>
        <end position="657"/>
    </location>
</feature>
<feature type="compositionally biased region" description="Polar residues" evidence="2">
    <location>
        <begin position="1389"/>
        <end position="1399"/>
    </location>
</feature>
<feature type="region of interest" description="Disordered" evidence="2">
    <location>
        <begin position="154"/>
        <end position="245"/>
    </location>
</feature>
<keyword evidence="4" id="KW-1185">Reference proteome</keyword>
<dbReference type="PANTHER" id="PTHR13354">
    <property type="entry name" value="ROUND SPERMATID BASIC PROTEIN 1"/>
    <property type="match status" value="1"/>
</dbReference>
<feature type="region of interest" description="Disordered" evidence="2">
    <location>
        <begin position="527"/>
        <end position="663"/>
    </location>
</feature>
<feature type="region of interest" description="Disordered" evidence="2">
    <location>
        <begin position="253"/>
        <end position="272"/>
    </location>
</feature>
<feature type="compositionally biased region" description="Basic residues" evidence="2">
    <location>
        <begin position="190"/>
        <end position="199"/>
    </location>
</feature>
<feature type="compositionally biased region" description="Basic residues" evidence="2">
    <location>
        <begin position="1447"/>
        <end position="1467"/>
    </location>
</feature>
<feature type="compositionally biased region" description="Low complexity" evidence="2">
    <location>
        <begin position="1673"/>
        <end position="1682"/>
    </location>
</feature>
<feature type="compositionally biased region" description="Polar residues" evidence="2">
    <location>
        <begin position="554"/>
        <end position="563"/>
    </location>
</feature>
<feature type="compositionally biased region" description="Basic and acidic residues" evidence="2">
    <location>
        <begin position="171"/>
        <end position="188"/>
    </location>
</feature>
<dbReference type="PANTHER" id="PTHR13354:SF11">
    <property type="entry name" value="LYSINE-SPECIFIC DEMETHYLASE 9"/>
    <property type="match status" value="1"/>
</dbReference>
<protein>
    <recommendedName>
        <fullName evidence="5">Round spermatid basic protein 1-like protein</fullName>
    </recommendedName>
</protein>
<feature type="compositionally biased region" description="Basic and acidic residues" evidence="2">
    <location>
        <begin position="458"/>
        <end position="467"/>
    </location>
</feature>
<evidence type="ECO:0008006" key="5">
    <source>
        <dbReference type="Google" id="ProtNLM"/>
    </source>
</evidence>
<accession>A0AAV6VLJ8</accession>
<evidence type="ECO:0000256" key="2">
    <source>
        <dbReference type="SAM" id="MobiDB-lite"/>
    </source>
</evidence>
<feature type="region of interest" description="Disordered" evidence="2">
    <location>
        <begin position="1189"/>
        <end position="1307"/>
    </location>
</feature>
<feature type="region of interest" description="Disordered" evidence="2">
    <location>
        <begin position="1116"/>
        <end position="1167"/>
    </location>
</feature>